<organism evidence="4 5">
    <name type="scientific">Saccharicrinis carchari</name>
    <dbReference type="NCBI Taxonomy" id="1168039"/>
    <lineage>
        <taxon>Bacteria</taxon>
        <taxon>Pseudomonadati</taxon>
        <taxon>Bacteroidota</taxon>
        <taxon>Bacteroidia</taxon>
        <taxon>Marinilabiliales</taxon>
        <taxon>Marinilabiliaceae</taxon>
        <taxon>Saccharicrinis</taxon>
    </lineage>
</organism>
<evidence type="ECO:0000259" key="3">
    <source>
        <dbReference type="PROSITE" id="PS50977"/>
    </source>
</evidence>
<dbReference type="GO" id="GO:0000976">
    <property type="term" value="F:transcription cis-regulatory region binding"/>
    <property type="evidence" value="ECO:0007669"/>
    <property type="project" value="TreeGrafter"/>
</dbReference>
<dbReference type="Pfam" id="PF00440">
    <property type="entry name" value="TetR_N"/>
    <property type="match status" value="1"/>
</dbReference>
<dbReference type="InterPro" id="IPR054422">
    <property type="entry name" value="TetR-like_HI_0893_C"/>
</dbReference>
<dbReference type="InterPro" id="IPR001647">
    <property type="entry name" value="HTH_TetR"/>
</dbReference>
<sequence length="208" mass="24165">MNVHFFYYLCTKVRKDMCTVSKGQIKREALVRATINLVNNNGFHAAPMSKIAKMAKVSPGTIYLYFNNKQDLINQVYIEVKAAFSQYAFKDYEEHLSVEKGFKNIWKNIAEFKLKEVEEAMFLSQCDNTPMIDEAGRKEGLKHLQPLLDLWERGQKEGVIKPVSPYMLYAFSIYPIAFLMNIQQRALYKLTPTHVNDAYEMAWNSIKI</sequence>
<evidence type="ECO:0000256" key="1">
    <source>
        <dbReference type="ARBA" id="ARBA00023125"/>
    </source>
</evidence>
<dbReference type="PROSITE" id="PS50977">
    <property type="entry name" value="HTH_TETR_2"/>
    <property type="match status" value="1"/>
</dbReference>
<dbReference type="PANTHER" id="PTHR30055">
    <property type="entry name" value="HTH-TYPE TRANSCRIPTIONAL REGULATOR RUTR"/>
    <property type="match status" value="1"/>
</dbReference>
<dbReference type="Proteomes" id="UP000319040">
    <property type="component" value="Unassembled WGS sequence"/>
</dbReference>
<dbReference type="EMBL" id="FXTB01000006">
    <property type="protein sequence ID" value="SMO75189.1"/>
    <property type="molecule type" value="Genomic_DNA"/>
</dbReference>
<dbReference type="InterPro" id="IPR009057">
    <property type="entry name" value="Homeodomain-like_sf"/>
</dbReference>
<dbReference type="AlphaFoldDB" id="A0A521DTZ3"/>
<accession>A0A521DTZ3</accession>
<protein>
    <submittedName>
        <fullName evidence="4">Transcriptional regulator, TetR family</fullName>
    </submittedName>
</protein>
<proteinExistence type="predicted"/>
<dbReference type="OrthoDB" id="6430772at2"/>
<evidence type="ECO:0000256" key="2">
    <source>
        <dbReference type="PROSITE-ProRule" id="PRU00335"/>
    </source>
</evidence>
<gene>
    <name evidence="4" type="ORF">SAMN06265379_106161</name>
</gene>
<dbReference type="PANTHER" id="PTHR30055:SF207">
    <property type="entry name" value="HTH-TYPE TRANSCRIPTIONAL REPRESSOR FATR"/>
    <property type="match status" value="1"/>
</dbReference>
<dbReference type="SUPFAM" id="SSF46689">
    <property type="entry name" value="Homeodomain-like"/>
    <property type="match status" value="1"/>
</dbReference>
<feature type="domain" description="HTH tetR-type" evidence="3">
    <location>
        <begin position="24"/>
        <end position="84"/>
    </location>
</feature>
<name>A0A521DTZ3_SACCC</name>
<dbReference type="Pfam" id="PF22604">
    <property type="entry name" value="TetR_HI_0893_C"/>
    <property type="match status" value="1"/>
</dbReference>
<dbReference type="PRINTS" id="PR00455">
    <property type="entry name" value="HTHTETR"/>
</dbReference>
<dbReference type="Gene3D" id="1.10.357.10">
    <property type="entry name" value="Tetracycline Repressor, domain 2"/>
    <property type="match status" value="1"/>
</dbReference>
<keyword evidence="1 2" id="KW-0238">DNA-binding</keyword>
<evidence type="ECO:0000313" key="5">
    <source>
        <dbReference type="Proteomes" id="UP000319040"/>
    </source>
</evidence>
<keyword evidence="5" id="KW-1185">Reference proteome</keyword>
<dbReference type="InterPro" id="IPR050109">
    <property type="entry name" value="HTH-type_TetR-like_transc_reg"/>
</dbReference>
<feature type="DNA-binding region" description="H-T-H motif" evidence="2">
    <location>
        <begin position="47"/>
        <end position="66"/>
    </location>
</feature>
<dbReference type="GO" id="GO:0003700">
    <property type="term" value="F:DNA-binding transcription factor activity"/>
    <property type="evidence" value="ECO:0007669"/>
    <property type="project" value="TreeGrafter"/>
</dbReference>
<evidence type="ECO:0000313" key="4">
    <source>
        <dbReference type="EMBL" id="SMO75189.1"/>
    </source>
</evidence>
<reference evidence="4 5" key="1">
    <citation type="submission" date="2017-05" db="EMBL/GenBank/DDBJ databases">
        <authorList>
            <person name="Varghese N."/>
            <person name="Submissions S."/>
        </authorList>
    </citation>
    <scope>NUCLEOTIDE SEQUENCE [LARGE SCALE GENOMIC DNA]</scope>
    <source>
        <strain evidence="4 5">DSM 27040</strain>
    </source>
</reference>